<feature type="compositionally biased region" description="Polar residues" evidence="1">
    <location>
        <begin position="210"/>
        <end position="220"/>
    </location>
</feature>
<sequence length="368" mass="41051">MSKIAVGAQAGPSIPLSRLHLHSSIPSHLSTELSFLHTLLLRARDQHRTQLFLRRMHEVLRVGKIVLRYVKESANDDSVRWEKRKRRGEQLVARVIRSLFTAQRFTAQIIELHHFVPLQTSVLAIYARLFAIILNIASGLGMDLEGLITNGCHIKQGKISLQRKRKIEDQADGMSEVSMKMDNPTDIGKLDAVNHMEIGGLELGEKIQRQPLTSISTSTKIESRRDTSSSGNGTNSSKPLIEDNPTASFSPARGQLAQTTKGPSPLSHAPSSEPERDDDVLPPELDTYDAEVKKKKKKKRSLDIDAIFDQPERKEGLARHVELDGPSVKKKTAPKEIGVQTGMPVDGQVKKKKIKKKKKDDMDDIFGF</sequence>
<dbReference type="VEuPathDB" id="FungiDB:I303_00986"/>
<evidence type="ECO:0000313" key="3">
    <source>
        <dbReference type="EMBL" id="WWC58441.1"/>
    </source>
</evidence>
<evidence type="ECO:0000313" key="4">
    <source>
        <dbReference type="Proteomes" id="UP000078595"/>
    </source>
</evidence>
<dbReference type="KEGG" id="kdj:28964685"/>
<dbReference type="GeneID" id="28964685"/>
<evidence type="ECO:0000256" key="1">
    <source>
        <dbReference type="SAM" id="MobiDB-lite"/>
    </source>
</evidence>
<reference evidence="3" key="2">
    <citation type="submission" date="2013-07" db="EMBL/GenBank/DDBJ databases">
        <authorList>
            <consortium name="The Broad Institute Genome Sequencing Platform"/>
            <person name="Cuomo C."/>
            <person name="Litvintseva A."/>
            <person name="Chen Y."/>
            <person name="Heitman J."/>
            <person name="Sun S."/>
            <person name="Springer D."/>
            <person name="Dromer F."/>
            <person name="Young S.K."/>
            <person name="Zeng Q."/>
            <person name="Gargeya S."/>
            <person name="Fitzgerald M."/>
            <person name="Abouelleil A."/>
            <person name="Alvarado L."/>
            <person name="Berlin A.M."/>
            <person name="Chapman S.B."/>
            <person name="Dewar J."/>
            <person name="Goldberg J."/>
            <person name="Griggs A."/>
            <person name="Gujja S."/>
            <person name="Hansen M."/>
            <person name="Howarth C."/>
            <person name="Imamovic A."/>
            <person name="Larimer J."/>
            <person name="McCowan C."/>
            <person name="Murphy C."/>
            <person name="Pearson M."/>
            <person name="Priest M."/>
            <person name="Roberts A."/>
            <person name="Saif S."/>
            <person name="Shea T."/>
            <person name="Sykes S."/>
            <person name="Wortman J."/>
            <person name="Nusbaum C."/>
            <person name="Birren B."/>
        </authorList>
    </citation>
    <scope>NUCLEOTIDE SEQUENCE</scope>
    <source>
        <strain evidence="3">CBS 10117</strain>
    </source>
</reference>
<feature type="compositionally biased region" description="Low complexity" evidence="1">
    <location>
        <begin position="228"/>
        <end position="237"/>
    </location>
</feature>
<dbReference type="RefSeq" id="XP_018267005.1">
    <property type="nucleotide sequence ID" value="XM_018404351.1"/>
</dbReference>
<keyword evidence="4" id="KW-1185">Reference proteome</keyword>
<gene>
    <name evidence="2" type="ORF">I303_00986</name>
    <name evidence="3" type="ORF">I303_100982</name>
</gene>
<feature type="region of interest" description="Disordered" evidence="1">
    <location>
        <begin position="209"/>
        <end position="301"/>
    </location>
</feature>
<accession>A0A1A6AGM5</accession>
<evidence type="ECO:0008006" key="5">
    <source>
        <dbReference type="Google" id="ProtNLM"/>
    </source>
</evidence>
<dbReference type="AlphaFoldDB" id="A0A1A6AGM5"/>
<proteinExistence type="predicted"/>
<dbReference type="OrthoDB" id="2565171at2759"/>
<name>A0A1A6AGM5_9TREE</name>
<dbReference type="Proteomes" id="UP000078595">
    <property type="component" value="Chromosome 1"/>
</dbReference>
<dbReference type="EMBL" id="CP144530">
    <property type="protein sequence ID" value="WWC58441.1"/>
    <property type="molecule type" value="Genomic_DNA"/>
</dbReference>
<feature type="compositionally biased region" description="Acidic residues" evidence="1">
    <location>
        <begin position="275"/>
        <end position="289"/>
    </location>
</feature>
<dbReference type="EMBL" id="KI894027">
    <property type="protein sequence ID" value="OBR89163.1"/>
    <property type="molecule type" value="Genomic_DNA"/>
</dbReference>
<evidence type="ECO:0000313" key="2">
    <source>
        <dbReference type="EMBL" id="OBR89163.1"/>
    </source>
</evidence>
<reference evidence="3" key="3">
    <citation type="submission" date="2024-02" db="EMBL/GenBank/DDBJ databases">
        <title>Comparative genomics of Cryptococcus and Kwoniella reveals pathogenesis evolution and contrasting modes of karyotype evolution via chromosome fusion or intercentromeric recombination.</title>
        <authorList>
            <person name="Coelho M.A."/>
            <person name="David-Palma M."/>
            <person name="Shea T."/>
            <person name="Bowers K."/>
            <person name="McGinley-Smith S."/>
            <person name="Mohammad A.W."/>
            <person name="Gnirke A."/>
            <person name="Yurkov A.M."/>
            <person name="Nowrousian M."/>
            <person name="Sun S."/>
            <person name="Cuomo C.A."/>
            <person name="Heitman J."/>
        </authorList>
    </citation>
    <scope>NUCLEOTIDE SEQUENCE</scope>
    <source>
        <strain evidence="3">CBS 10117</strain>
    </source>
</reference>
<reference evidence="2" key="1">
    <citation type="submission" date="2013-07" db="EMBL/GenBank/DDBJ databases">
        <title>The Genome Sequence of Cryptococcus dejecticola CBS10117.</title>
        <authorList>
            <consortium name="The Broad Institute Genome Sequencing Platform"/>
            <person name="Cuomo C."/>
            <person name="Litvintseva A."/>
            <person name="Chen Y."/>
            <person name="Heitman J."/>
            <person name="Sun S."/>
            <person name="Springer D."/>
            <person name="Dromer F."/>
            <person name="Young S.K."/>
            <person name="Zeng Q."/>
            <person name="Gargeya S."/>
            <person name="Fitzgerald M."/>
            <person name="Abouelleil A."/>
            <person name="Alvarado L."/>
            <person name="Berlin A.M."/>
            <person name="Chapman S.B."/>
            <person name="Dewar J."/>
            <person name="Goldberg J."/>
            <person name="Griggs A."/>
            <person name="Gujja S."/>
            <person name="Hansen M."/>
            <person name="Howarth C."/>
            <person name="Imamovic A."/>
            <person name="Larimer J."/>
            <person name="McCowan C."/>
            <person name="Murphy C."/>
            <person name="Pearson M."/>
            <person name="Priest M."/>
            <person name="Roberts A."/>
            <person name="Saif S."/>
            <person name="Shea T."/>
            <person name="Sykes S."/>
            <person name="Wortman J."/>
            <person name="Nusbaum C."/>
            <person name="Birren B."/>
        </authorList>
    </citation>
    <scope>NUCLEOTIDE SEQUENCE [LARGE SCALE GENOMIC DNA]</scope>
    <source>
        <strain evidence="2">CBS 10117</strain>
    </source>
</reference>
<feature type="region of interest" description="Disordered" evidence="1">
    <location>
        <begin position="347"/>
        <end position="368"/>
    </location>
</feature>
<protein>
    <recommendedName>
        <fullName evidence="5">Nucleolus and neural progenitor protein-like N-terminal domain-containing protein</fullName>
    </recommendedName>
</protein>
<organism evidence="2">
    <name type="scientific">Kwoniella dejecticola CBS 10117</name>
    <dbReference type="NCBI Taxonomy" id="1296121"/>
    <lineage>
        <taxon>Eukaryota</taxon>
        <taxon>Fungi</taxon>
        <taxon>Dikarya</taxon>
        <taxon>Basidiomycota</taxon>
        <taxon>Agaricomycotina</taxon>
        <taxon>Tremellomycetes</taxon>
        <taxon>Tremellales</taxon>
        <taxon>Cryptococcaceae</taxon>
        <taxon>Kwoniella</taxon>
    </lineage>
</organism>